<evidence type="ECO:0000313" key="1">
    <source>
        <dbReference type="EMBL" id="GFH21893.1"/>
    </source>
</evidence>
<dbReference type="Proteomes" id="UP000485058">
    <property type="component" value="Unassembled WGS sequence"/>
</dbReference>
<reference evidence="1 2" key="1">
    <citation type="submission" date="2020-02" db="EMBL/GenBank/DDBJ databases">
        <title>Draft genome sequence of Haematococcus lacustris strain NIES-144.</title>
        <authorList>
            <person name="Morimoto D."/>
            <person name="Nakagawa S."/>
            <person name="Yoshida T."/>
            <person name="Sawayama S."/>
        </authorList>
    </citation>
    <scope>NUCLEOTIDE SEQUENCE [LARGE SCALE GENOMIC DNA]</scope>
    <source>
        <strain evidence="1 2">NIES-144</strain>
    </source>
</reference>
<proteinExistence type="predicted"/>
<organism evidence="1 2">
    <name type="scientific">Haematococcus lacustris</name>
    <name type="common">Green alga</name>
    <name type="synonym">Haematococcus pluvialis</name>
    <dbReference type="NCBI Taxonomy" id="44745"/>
    <lineage>
        <taxon>Eukaryota</taxon>
        <taxon>Viridiplantae</taxon>
        <taxon>Chlorophyta</taxon>
        <taxon>core chlorophytes</taxon>
        <taxon>Chlorophyceae</taxon>
        <taxon>CS clade</taxon>
        <taxon>Chlamydomonadales</taxon>
        <taxon>Haematococcaceae</taxon>
        <taxon>Haematococcus</taxon>
    </lineage>
</organism>
<name>A0A699ZH42_HAELA</name>
<gene>
    <name evidence="1" type="ORF">HaLaN_19274</name>
</gene>
<feature type="non-terminal residue" evidence="1">
    <location>
        <position position="1"/>
    </location>
</feature>
<sequence length="89" mass="10047">MSTLMARKTLLVPCSILPSHWESQPSAPSEVRTSLTRFRCTEGVVDDAMQFIFECTATSSIREQPEFAMTLQNNNENLHGLHVEPMCTF</sequence>
<evidence type="ECO:0000313" key="2">
    <source>
        <dbReference type="Proteomes" id="UP000485058"/>
    </source>
</evidence>
<feature type="non-terminal residue" evidence="1">
    <location>
        <position position="89"/>
    </location>
</feature>
<comment type="caution">
    <text evidence="1">The sequence shown here is derived from an EMBL/GenBank/DDBJ whole genome shotgun (WGS) entry which is preliminary data.</text>
</comment>
<keyword evidence="2" id="KW-1185">Reference proteome</keyword>
<dbReference type="AlphaFoldDB" id="A0A699ZH42"/>
<accession>A0A699ZH42</accession>
<dbReference type="EMBL" id="BLLF01001926">
    <property type="protein sequence ID" value="GFH21893.1"/>
    <property type="molecule type" value="Genomic_DNA"/>
</dbReference>
<protein>
    <submittedName>
        <fullName evidence="1">Uncharacterized protein</fullName>
    </submittedName>
</protein>